<reference evidence="4 5" key="2">
    <citation type="journal article" date="2018" name="PLoS ONE">
        <title>The draft genome of Kipferlia bialata reveals reductive genome evolution in fornicate parasites.</title>
        <authorList>
            <person name="Tanifuji G."/>
            <person name="Takabayashi S."/>
            <person name="Kume K."/>
            <person name="Takagi M."/>
            <person name="Nakayama T."/>
            <person name="Kamikawa R."/>
            <person name="Inagaki Y."/>
            <person name="Hashimoto T."/>
        </authorList>
    </citation>
    <scope>NUCLEOTIDE SEQUENCE [LARGE SCALE GENOMIC DNA]</scope>
    <source>
        <strain evidence="4">NY0173</strain>
    </source>
</reference>
<dbReference type="Gene3D" id="3.10.20.90">
    <property type="entry name" value="Phosphatidylinositol 3-kinase Catalytic Subunit, Chain A, domain 1"/>
    <property type="match status" value="1"/>
</dbReference>
<evidence type="ECO:0000259" key="2">
    <source>
        <dbReference type="PROSITE" id="PS50053"/>
    </source>
</evidence>
<dbReference type="InterPro" id="IPR000626">
    <property type="entry name" value="Ubiquitin-like_dom"/>
</dbReference>
<dbReference type="CDD" id="cd17039">
    <property type="entry name" value="Ubl_ubiquitin_like"/>
    <property type="match status" value="1"/>
</dbReference>
<dbReference type="AlphaFoldDB" id="A0A9K3D2T1"/>
<reference evidence="4" key="1">
    <citation type="submission" date="2016-10" db="EMBL/GenBank/DDBJ databases">
        <authorList>
            <person name="Tanifuji G."/>
            <person name="Kume K."/>
            <person name="Nakayama T."/>
            <person name="Takabayashi S."/>
            <person name="Hashimoto T."/>
        </authorList>
    </citation>
    <scope>NUCLEOTIDE SEQUENCE</scope>
    <source>
        <strain evidence="4">NY0173</strain>
    </source>
</reference>
<organism evidence="4 5">
    <name type="scientific">Kipferlia bialata</name>
    <dbReference type="NCBI Taxonomy" id="797122"/>
    <lineage>
        <taxon>Eukaryota</taxon>
        <taxon>Metamonada</taxon>
        <taxon>Carpediemonas-like organisms</taxon>
        <taxon>Kipferlia</taxon>
    </lineage>
</organism>
<dbReference type="PRINTS" id="PR00348">
    <property type="entry name" value="UBIQUITIN"/>
</dbReference>
<sequence>MGSGGSREKFTAQPEPDYYRGGGGNHPYPVPEPAPGGGNARVPLITLFIKTLLGEVSTYHVPRDCTIELVKKEVAAREGPHAAVHRTKFVYAGQTLEDERTLPDYNIKHEDTIFLIILLR</sequence>
<evidence type="ECO:0000256" key="1">
    <source>
        <dbReference type="SAM" id="MobiDB-lite"/>
    </source>
</evidence>
<accession>A0A9K3D2T1</accession>
<feature type="domain" description="Ubiquitin-like" evidence="2">
    <location>
        <begin position="45"/>
        <end position="120"/>
    </location>
</feature>
<dbReference type="PROSITE" id="PS50053">
    <property type="entry name" value="UBIQUITIN_2"/>
    <property type="match status" value="1"/>
</dbReference>
<feature type="region of interest" description="Disordered" evidence="1">
    <location>
        <begin position="1"/>
        <end position="36"/>
    </location>
</feature>
<comment type="caution">
    <text evidence="4">The sequence shown here is derived from an EMBL/GenBank/DDBJ whole genome shotgun (WGS) entry which is preliminary data.</text>
</comment>
<evidence type="ECO:0000313" key="4">
    <source>
        <dbReference type="EMBL" id="GIQ86813.1"/>
    </source>
</evidence>
<dbReference type="SMART" id="SM00213">
    <property type="entry name" value="UBQ"/>
    <property type="match status" value="1"/>
</dbReference>
<dbReference type="Pfam" id="PF00240">
    <property type="entry name" value="ubiquitin"/>
    <property type="match status" value="1"/>
</dbReference>
<dbReference type="InterPro" id="IPR029071">
    <property type="entry name" value="Ubiquitin-like_domsf"/>
</dbReference>
<dbReference type="EMBL" id="BDIP01002780">
    <property type="protein sequence ID" value="GIQ86813.1"/>
    <property type="molecule type" value="Genomic_DNA"/>
</dbReference>
<name>A0A9K3D2T1_9EUKA</name>
<gene>
    <name evidence="3" type="ORF">KIPB_003493</name>
    <name evidence="4" type="ORF">KIPB_008738</name>
</gene>
<dbReference type="Proteomes" id="UP000265618">
    <property type="component" value="Unassembled WGS sequence"/>
</dbReference>
<dbReference type="InterPro" id="IPR019956">
    <property type="entry name" value="Ubiquitin_dom"/>
</dbReference>
<dbReference type="SUPFAM" id="SSF54236">
    <property type="entry name" value="Ubiquitin-like"/>
    <property type="match status" value="1"/>
</dbReference>
<dbReference type="OrthoDB" id="1885901at2759"/>
<feature type="compositionally biased region" description="Basic and acidic residues" evidence="1">
    <location>
        <begin position="1"/>
        <end position="10"/>
    </location>
</feature>
<evidence type="ECO:0000313" key="5">
    <source>
        <dbReference type="Proteomes" id="UP000265618"/>
    </source>
</evidence>
<keyword evidence="5" id="KW-1185">Reference proteome</keyword>
<evidence type="ECO:0000313" key="3">
    <source>
        <dbReference type="EMBL" id="GIQ82371.1"/>
    </source>
</evidence>
<dbReference type="EMBL" id="BDIP01000673">
    <property type="protein sequence ID" value="GIQ82371.1"/>
    <property type="molecule type" value="Genomic_DNA"/>
</dbReference>
<proteinExistence type="predicted"/>
<protein>
    <submittedName>
        <fullName evidence="4">Ubiquitin</fullName>
    </submittedName>
</protein>